<feature type="transmembrane region" description="Helical" evidence="1">
    <location>
        <begin position="6"/>
        <end position="29"/>
    </location>
</feature>
<reference evidence="2" key="2">
    <citation type="submission" date="2016-06" db="EMBL/GenBank/DDBJ databases">
        <title>The genome of a short-lived fish provides insights into sex chromosome evolution and the genetic control of aging.</title>
        <authorList>
            <person name="Reichwald K."/>
            <person name="Felder M."/>
            <person name="Petzold A."/>
            <person name="Koch P."/>
            <person name="Groth M."/>
            <person name="Platzer M."/>
        </authorList>
    </citation>
    <scope>NUCLEOTIDE SEQUENCE</scope>
    <source>
        <tissue evidence="2">Brain</tissue>
    </source>
</reference>
<dbReference type="AlphaFoldDB" id="A0A1A7WCV4"/>
<sequence length="89" mass="10266">QKPGSAALVMFMNIFSHGFFTECACALIFHLIQLNLRRRSALIRVPLTAVLLTFFSHIGECRENFYDHWFNLLCKNCDICLAFSFLSEC</sequence>
<feature type="non-terminal residue" evidence="2">
    <location>
        <position position="1"/>
    </location>
</feature>
<keyword evidence="1" id="KW-0472">Membrane</keyword>
<dbReference type="EMBL" id="HADW01002432">
    <property type="protein sequence ID" value="SBP03832.1"/>
    <property type="molecule type" value="Transcribed_RNA"/>
</dbReference>
<evidence type="ECO:0000313" key="2">
    <source>
        <dbReference type="EMBL" id="SBP03832.1"/>
    </source>
</evidence>
<evidence type="ECO:0000256" key="1">
    <source>
        <dbReference type="SAM" id="Phobius"/>
    </source>
</evidence>
<proteinExistence type="predicted"/>
<organism evidence="2">
    <name type="scientific">Iconisemion striatum</name>
    <dbReference type="NCBI Taxonomy" id="60296"/>
    <lineage>
        <taxon>Eukaryota</taxon>
        <taxon>Metazoa</taxon>
        <taxon>Chordata</taxon>
        <taxon>Craniata</taxon>
        <taxon>Vertebrata</taxon>
        <taxon>Euteleostomi</taxon>
        <taxon>Actinopterygii</taxon>
        <taxon>Neopterygii</taxon>
        <taxon>Teleostei</taxon>
        <taxon>Neoteleostei</taxon>
        <taxon>Acanthomorphata</taxon>
        <taxon>Ovalentaria</taxon>
        <taxon>Atherinomorphae</taxon>
        <taxon>Cyprinodontiformes</taxon>
        <taxon>Nothobranchiidae</taxon>
        <taxon>Iconisemion</taxon>
    </lineage>
</organism>
<reference evidence="2" key="1">
    <citation type="submission" date="2016-05" db="EMBL/GenBank/DDBJ databases">
        <authorList>
            <person name="Lavstsen T."/>
            <person name="Jespersen J.S."/>
        </authorList>
    </citation>
    <scope>NUCLEOTIDE SEQUENCE</scope>
    <source>
        <tissue evidence="2">Brain</tissue>
    </source>
</reference>
<keyword evidence="1" id="KW-0812">Transmembrane</keyword>
<name>A0A1A7WCV4_9TELE</name>
<gene>
    <name evidence="2" type="primary">AQP12</name>
</gene>
<accession>A0A1A7WCV4</accession>
<protein>
    <submittedName>
        <fullName evidence="2">Aquaporin 12</fullName>
    </submittedName>
</protein>
<keyword evidence="1" id="KW-1133">Transmembrane helix</keyword>
<feature type="non-terminal residue" evidence="2">
    <location>
        <position position="89"/>
    </location>
</feature>